<keyword evidence="1" id="KW-0472">Membrane</keyword>
<evidence type="ECO:0000313" key="2">
    <source>
        <dbReference type="EMBL" id="KAJ6637383.1"/>
    </source>
</evidence>
<feature type="transmembrane region" description="Helical" evidence="1">
    <location>
        <begin position="20"/>
        <end position="36"/>
    </location>
</feature>
<protein>
    <submittedName>
        <fullName evidence="2">Uncharacterized protein</fullName>
    </submittedName>
</protein>
<comment type="caution">
    <text evidence="2">The sequence shown here is derived from an EMBL/GenBank/DDBJ whole genome shotgun (WGS) entry which is preliminary data.</text>
</comment>
<organism evidence="2 3">
    <name type="scientific">Pseudolycoriella hygida</name>
    <dbReference type="NCBI Taxonomy" id="35572"/>
    <lineage>
        <taxon>Eukaryota</taxon>
        <taxon>Metazoa</taxon>
        <taxon>Ecdysozoa</taxon>
        <taxon>Arthropoda</taxon>
        <taxon>Hexapoda</taxon>
        <taxon>Insecta</taxon>
        <taxon>Pterygota</taxon>
        <taxon>Neoptera</taxon>
        <taxon>Endopterygota</taxon>
        <taxon>Diptera</taxon>
        <taxon>Nematocera</taxon>
        <taxon>Sciaroidea</taxon>
        <taxon>Sciaridae</taxon>
        <taxon>Pseudolycoriella</taxon>
    </lineage>
</organism>
<sequence length="74" mass="8867">WLDRLNDCLPVLLEVSANSSYVARYFIYGLLLYIVLKHRISQVDGTMLSHFDMELTRRYEVHVLIRVEYYLVED</sequence>
<name>A0A9Q0RZ00_9DIPT</name>
<keyword evidence="3" id="KW-1185">Reference proteome</keyword>
<accession>A0A9Q0RZ00</accession>
<keyword evidence="1" id="KW-1133">Transmembrane helix</keyword>
<feature type="non-terminal residue" evidence="2">
    <location>
        <position position="1"/>
    </location>
</feature>
<proteinExistence type="predicted"/>
<feature type="non-terminal residue" evidence="2">
    <location>
        <position position="74"/>
    </location>
</feature>
<dbReference type="Proteomes" id="UP001151699">
    <property type="component" value="Chromosome X"/>
</dbReference>
<dbReference type="EMBL" id="WJQU01000003">
    <property type="protein sequence ID" value="KAJ6637383.1"/>
    <property type="molecule type" value="Genomic_DNA"/>
</dbReference>
<gene>
    <name evidence="2" type="ORF">Bhyg_10113</name>
</gene>
<dbReference type="AlphaFoldDB" id="A0A9Q0RZ00"/>
<reference evidence="2" key="1">
    <citation type="submission" date="2022-07" db="EMBL/GenBank/DDBJ databases">
        <authorList>
            <person name="Trinca V."/>
            <person name="Uliana J.V.C."/>
            <person name="Torres T.T."/>
            <person name="Ward R.J."/>
            <person name="Monesi N."/>
        </authorList>
    </citation>
    <scope>NUCLEOTIDE SEQUENCE</scope>
    <source>
        <strain evidence="2">HSMRA1968</strain>
        <tissue evidence="2">Whole embryos</tissue>
    </source>
</reference>
<evidence type="ECO:0000313" key="3">
    <source>
        <dbReference type="Proteomes" id="UP001151699"/>
    </source>
</evidence>
<keyword evidence="1" id="KW-0812">Transmembrane</keyword>
<evidence type="ECO:0000256" key="1">
    <source>
        <dbReference type="SAM" id="Phobius"/>
    </source>
</evidence>